<keyword evidence="4" id="KW-1185">Reference proteome</keyword>
<sequence>MLLGHFLSLTCSLWLLNVVGEGRGDRFQRFLSLDRLKKKAEDSSLNIKGTSGNSFSMSEGAPS</sequence>
<evidence type="ECO:0000256" key="1">
    <source>
        <dbReference type="SAM" id="MobiDB-lite"/>
    </source>
</evidence>
<accession>A0ABQ7GPB7</accession>
<keyword evidence="2" id="KW-0732">Signal</keyword>
<feature type="compositionally biased region" description="Polar residues" evidence="1">
    <location>
        <begin position="43"/>
        <end position="57"/>
    </location>
</feature>
<evidence type="ECO:0000313" key="4">
    <source>
        <dbReference type="Proteomes" id="UP000815325"/>
    </source>
</evidence>
<feature type="region of interest" description="Disordered" evidence="1">
    <location>
        <begin position="43"/>
        <end position="63"/>
    </location>
</feature>
<organism evidence="3 4">
    <name type="scientific">Dunaliella salina</name>
    <name type="common">Green alga</name>
    <name type="synonym">Protococcus salinus</name>
    <dbReference type="NCBI Taxonomy" id="3046"/>
    <lineage>
        <taxon>Eukaryota</taxon>
        <taxon>Viridiplantae</taxon>
        <taxon>Chlorophyta</taxon>
        <taxon>core chlorophytes</taxon>
        <taxon>Chlorophyceae</taxon>
        <taxon>CS clade</taxon>
        <taxon>Chlamydomonadales</taxon>
        <taxon>Dunaliellaceae</taxon>
        <taxon>Dunaliella</taxon>
    </lineage>
</organism>
<evidence type="ECO:0000313" key="3">
    <source>
        <dbReference type="EMBL" id="KAF5836423.1"/>
    </source>
</evidence>
<evidence type="ECO:0008006" key="5">
    <source>
        <dbReference type="Google" id="ProtNLM"/>
    </source>
</evidence>
<comment type="caution">
    <text evidence="3">The sequence shown here is derived from an EMBL/GenBank/DDBJ whole genome shotgun (WGS) entry which is preliminary data.</text>
</comment>
<evidence type="ECO:0000256" key="2">
    <source>
        <dbReference type="SAM" id="SignalP"/>
    </source>
</evidence>
<feature type="chain" id="PRO_5047008900" description="Encoded protein" evidence="2">
    <location>
        <begin position="25"/>
        <end position="63"/>
    </location>
</feature>
<dbReference type="EMBL" id="MU069660">
    <property type="protein sequence ID" value="KAF5836423.1"/>
    <property type="molecule type" value="Genomic_DNA"/>
</dbReference>
<protein>
    <recommendedName>
        <fullName evidence="5">Encoded protein</fullName>
    </recommendedName>
</protein>
<proteinExistence type="predicted"/>
<name>A0ABQ7GPB7_DUNSA</name>
<dbReference type="Proteomes" id="UP000815325">
    <property type="component" value="Unassembled WGS sequence"/>
</dbReference>
<reference evidence="3" key="1">
    <citation type="submission" date="2017-08" db="EMBL/GenBank/DDBJ databases">
        <authorList>
            <person name="Polle J.E."/>
            <person name="Barry K."/>
            <person name="Cushman J."/>
            <person name="Schmutz J."/>
            <person name="Tran D."/>
            <person name="Hathwaick L.T."/>
            <person name="Yim W.C."/>
            <person name="Jenkins J."/>
            <person name="Mckie-Krisberg Z.M."/>
            <person name="Prochnik S."/>
            <person name="Lindquist E."/>
            <person name="Dockter R.B."/>
            <person name="Adam C."/>
            <person name="Molina H."/>
            <person name="Bunkerborg J."/>
            <person name="Jin E."/>
            <person name="Buchheim M."/>
            <person name="Magnuson J."/>
        </authorList>
    </citation>
    <scope>NUCLEOTIDE SEQUENCE</scope>
    <source>
        <strain evidence="3">CCAP 19/18</strain>
    </source>
</reference>
<feature type="signal peptide" evidence="2">
    <location>
        <begin position="1"/>
        <end position="24"/>
    </location>
</feature>
<gene>
    <name evidence="3" type="ORF">DUNSADRAFT_5929</name>
</gene>